<comment type="catalytic activity">
    <reaction evidence="2">
        <text>2 GTP = 3',3'-c-di-GMP + 2 diphosphate</text>
        <dbReference type="Rhea" id="RHEA:24898"/>
        <dbReference type="ChEBI" id="CHEBI:33019"/>
        <dbReference type="ChEBI" id="CHEBI:37565"/>
        <dbReference type="ChEBI" id="CHEBI:58805"/>
        <dbReference type="EC" id="2.7.7.65"/>
    </reaction>
</comment>
<dbReference type="Gene3D" id="3.30.70.270">
    <property type="match status" value="1"/>
</dbReference>
<dbReference type="InterPro" id="IPR050469">
    <property type="entry name" value="Diguanylate_Cyclase"/>
</dbReference>
<dbReference type="SUPFAM" id="SSF55073">
    <property type="entry name" value="Nucleotide cyclase"/>
    <property type="match status" value="1"/>
</dbReference>
<gene>
    <name evidence="6" type="ORF">ACFOND_05480</name>
</gene>
<keyword evidence="6" id="KW-0548">Nucleotidyltransferase</keyword>
<keyword evidence="3" id="KW-0472">Membrane</keyword>
<dbReference type="PANTHER" id="PTHR45138">
    <property type="entry name" value="REGULATORY COMPONENTS OF SENSORY TRANSDUCTION SYSTEM"/>
    <property type="match status" value="1"/>
</dbReference>
<dbReference type="InterPro" id="IPR000014">
    <property type="entry name" value="PAS"/>
</dbReference>
<evidence type="ECO:0000259" key="5">
    <source>
        <dbReference type="PROSITE" id="PS50887"/>
    </source>
</evidence>
<organism evidence="6 7">
    <name type="scientific">Reinekea marina</name>
    <dbReference type="NCBI Taxonomy" id="1310421"/>
    <lineage>
        <taxon>Bacteria</taxon>
        <taxon>Pseudomonadati</taxon>
        <taxon>Pseudomonadota</taxon>
        <taxon>Gammaproteobacteria</taxon>
        <taxon>Oceanospirillales</taxon>
        <taxon>Saccharospirillaceae</taxon>
        <taxon>Reinekea</taxon>
    </lineage>
</organism>
<keyword evidence="6" id="KW-0808">Transferase</keyword>
<dbReference type="InterPro" id="IPR015168">
    <property type="entry name" value="SsuA/THI5"/>
</dbReference>
<protein>
    <recommendedName>
        <fullName evidence="1">diguanylate cyclase</fullName>
        <ecNumber evidence="1">2.7.7.65</ecNumber>
    </recommendedName>
</protein>
<evidence type="ECO:0000256" key="2">
    <source>
        <dbReference type="ARBA" id="ARBA00034247"/>
    </source>
</evidence>
<dbReference type="GO" id="GO:0052621">
    <property type="term" value="F:diguanylate cyclase activity"/>
    <property type="evidence" value="ECO:0007669"/>
    <property type="project" value="UniProtKB-EC"/>
</dbReference>
<dbReference type="Gene3D" id="3.30.450.20">
    <property type="entry name" value="PAS domain"/>
    <property type="match status" value="1"/>
</dbReference>
<dbReference type="InterPro" id="IPR000160">
    <property type="entry name" value="GGDEF_dom"/>
</dbReference>
<dbReference type="InterPro" id="IPR000700">
    <property type="entry name" value="PAS-assoc_C"/>
</dbReference>
<evidence type="ECO:0000313" key="7">
    <source>
        <dbReference type="Proteomes" id="UP001595710"/>
    </source>
</evidence>
<dbReference type="EC" id="2.7.7.65" evidence="1"/>
<dbReference type="CDD" id="cd01949">
    <property type="entry name" value="GGDEF"/>
    <property type="match status" value="1"/>
</dbReference>
<dbReference type="SMART" id="SM00267">
    <property type="entry name" value="GGDEF"/>
    <property type="match status" value="1"/>
</dbReference>
<dbReference type="RefSeq" id="WP_290280191.1">
    <property type="nucleotide sequence ID" value="NZ_JAUFQI010000001.1"/>
</dbReference>
<proteinExistence type="predicted"/>
<dbReference type="InterPro" id="IPR001610">
    <property type="entry name" value="PAC"/>
</dbReference>
<feature type="domain" description="GGDEF" evidence="5">
    <location>
        <begin position="526"/>
        <end position="654"/>
    </location>
</feature>
<dbReference type="PROSITE" id="PS50887">
    <property type="entry name" value="GGDEF"/>
    <property type="match status" value="1"/>
</dbReference>
<dbReference type="EMBL" id="JBHRYN010000007">
    <property type="protein sequence ID" value="MFC3701089.1"/>
    <property type="molecule type" value="Genomic_DNA"/>
</dbReference>
<dbReference type="InterPro" id="IPR043128">
    <property type="entry name" value="Rev_trsase/Diguanyl_cyclase"/>
</dbReference>
<dbReference type="SUPFAM" id="SSF55785">
    <property type="entry name" value="PYP-like sensor domain (PAS domain)"/>
    <property type="match status" value="1"/>
</dbReference>
<evidence type="ECO:0000313" key="6">
    <source>
        <dbReference type="EMBL" id="MFC3701089.1"/>
    </source>
</evidence>
<keyword evidence="3" id="KW-0812">Transmembrane</keyword>
<evidence type="ECO:0000259" key="4">
    <source>
        <dbReference type="PROSITE" id="PS50113"/>
    </source>
</evidence>
<feature type="domain" description="PAC" evidence="4">
    <location>
        <begin position="446"/>
        <end position="498"/>
    </location>
</feature>
<dbReference type="NCBIfam" id="TIGR00229">
    <property type="entry name" value="sensory_box"/>
    <property type="match status" value="1"/>
</dbReference>
<dbReference type="Gene3D" id="3.40.190.10">
    <property type="entry name" value="Periplasmic binding protein-like II"/>
    <property type="match status" value="2"/>
</dbReference>
<dbReference type="CDD" id="cd00130">
    <property type="entry name" value="PAS"/>
    <property type="match status" value="1"/>
</dbReference>
<dbReference type="Pfam" id="PF13426">
    <property type="entry name" value="PAS_9"/>
    <property type="match status" value="1"/>
</dbReference>
<keyword evidence="7" id="KW-1185">Reference proteome</keyword>
<dbReference type="InterPro" id="IPR035965">
    <property type="entry name" value="PAS-like_dom_sf"/>
</dbReference>
<evidence type="ECO:0000256" key="3">
    <source>
        <dbReference type="SAM" id="Phobius"/>
    </source>
</evidence>
<dbReference type="PROSITE" id="PS50113">
    <property type="entry name" value="PAC"/>
    <property type="match status" value="1"/>
</dbReference>
<dbReference type="Pfam" id="PF09084">
    <property type="entry name" value="NMT1"/>
    <property type="match status" value="1"/>
</dbReference>
<reference evidence="7" key="1">
    <citation type="journal article" date="2019" name="Int. J. Syst. Evol. Microbiol.">
        <title>The Global Catalogue of Microorganisms (GCM) 10K type strain sequencing project: providing services to taxonomists for standard genome sequencing and annotation.</title>
        <authorList>
            <consortium name="The Broad Institute Genomics Platform"/>
            <consortium name="The Broad Institute Genome Sequencing Center for Infectious Disease"/>
            <person name="Wu L."/>
            <person name="Ma J."/>
        </authorList>
    </citation>
    <scope>NUCLEOTIDE SEQUENCE [LARGE SCALE GENOMIC DNA]</scope>
    <source>
        <strain evidence="7">CECT 8288</strain>
    </source>
</reference>
<dbReference type="NCBIfam" id="TIGR00254">
    <property type="entry name" value="GGDEF"/>
    <property type="match status" value="1"/>
</dbReference>
<sequence length="654" mass="73399">MLKRITKKLIGCFILPTLFLGSAVFSEDLESVSLKLKWQHQFQFAGYYAAIEKGFYREAGFDVTLIVHDGSSDLYDPIINNEIEFGTADSSLVARRLKGDPLVVLTTVYQHSPSVLISLKEKGVLGPFELKGKRIMFQRNADDAALQALLISLGIQESDYEFVPHSFNKLALLQDEPSIDVMSAYLSNEPFLFKEKGHDVQIIDPANYGIDFYGDLLYTTEDYIKQSPDRAIAFKDASLRGWRYALDNPEEVFTWLQTKYPSGKSLAALEYEAEIIKKMVAQDFVQLGSMYPARFSRIADVYKQLGLAPKSGDISGLTLDEYLKQKSDTSKQYLRALGIVSAILISLIALLVIGMRSMQSTIKKRTSQLFELNKDLTRQIELSDKHVISATIGSNGLFKEVSTAFCQLAGYSRQELLSIDPEQLTPPGYREGRNEIIHRVFAGTSEHGEIRQINKDGSSYWLHMFADPIRDENGNINAIQITATDVTEKKLVQRLSETDVLTDIANRKKLDSTLKQEWARYIRYKEVFSIIVLDLDHFKNINDSFGHPEGDRVLKAVADAITLVIRNTDLVGRWGGEEFLVILPLTPIENAVHVAEKLRLAINRLDGFPMLDVSASFGVASSDQVIDLDNLFRIADAALYTAKESGRNCVRAAD</sequence>
<keyword evidence="3" id="KW-1133">Transmembrane helix</keyword>
<name>A0ABV7WS16_9GAMM</name>
<evidence type="ECO:0000256" key="1">
    <source>
        <dbReference type="ARBA" id="ARBA00012528"/>
    </source>
</evidence>
<accession>A0ABV7WS16</accession>
<dbReference type="Proteomes" id="UP001595710">
    <property type="component" value="Unassembled WGS sequence"/>
</dbReference>
<dbReference type="SMART" id="SM00086">
    <property type="entry name" value="PAC"/>
    <property type="match status" value="1"/>
</dbReference>
<comment type="caution">
    <text evidence="6">The sequence shown here is derived from an EMBL/GenBank/DDBJ whole genome shotgun (WGS) entry which is preliminary data.</text>
</comment>
<feature type="transmembrane region" description="Helical" evidence="3">
    <location>
        <begin position="333"/>
        <end position="355"/>
    </location>
</feature>
<dbReference type="InterPro" id="IPR029787">
    <property type="entry name" value="Nucleotide_cyclase"/>
</dbReference>
<dbReference type="SUPFAM" id="SSF53850">
    <property type="entry name" value="Periplasmic binding protein-like II"/>
    <property type="match status" value="1"/>
</dbReference>
<dbReference type="PANTHER" id="PTHR45138:SF9">
    <property type="entry name" value="DIGUANYLATE CYCLASE DGCM-RELATED"/>
    <property type="match status" value="1"/>
</dbReference>
<dbReference type="Pfam" id="PF00990">
    <property type="entry name" value="GGDEF"/>
    <property type="match status" value="1"/>
</dbReference>